<dbReference type="GO" id="GO:0005737">
    <property type="term" value="C:cytoplasm"/>
    <property type="evidence" value="ECO:0007669"/>
    <property type="project" value="InterPro"/>
</dbReference>
<keyword evidence="5" id="KW-0472">Membrane</keyword>
<dbReference type="Pfam" id="PF13517">
    <property type="entry name" value="FG-GAP_3"/>
    <property type="match status" value="1"/>
</dbReference>
<dbReference type="InterPro" id="IPR029115">
    <property type="entry name" value="Ntox23"/>
</dbReference>
<dbReference type="NCBIfam" id="TIGR01643">
    <property type="entry name" value="YD_repeat_2x"/>
    <property type="match status" value="1"/>
</dbReference>
<dbReference type="InterPro" id="IPR050708">
    <property type="entry name" value="T6SS_VgrG/RHS"/>
</dbReference>
<name>A0A1M5JYI7_9SPHI</name>
<evidence type="ECO:0000256" key="5">
    <source>
        <dbReference type="SAM" id="Phobius"/>
    </source>
</evidence>
<keyword evidence="2" id="KW-0964">Secreted</keyword>
<dbReference type="Proteomes" id="UP000184287">
    <property type="component" value="Unassembled WGS sequence"/>
</dbReference>
<dbReference type="InterPro" id="IPR013517">
    <property type="entry name" value="FG-GAP"/>
</dbReference>
<evidence type="ECO:0000256" key="2">
    <source>
        <dbReference type="ARBA" id="ARBA00022525"/>
    </source>
</evidence>
<gene>
    <name evidence="7" type="ORF">SAMN04488522_105550</name>
</gene>
<dbReference type="Pfam" id="PF03534">
    <property type="entry name" value="SpvB"/>
    <property type="match status" value="1"/>
</dbReference>
<dbReference type="EMBL" id="FQUQ01000005">
    <property type="protein sequence ID" value="SHG45380.1"/>
    <property type="molecule type" value="Genomic_DNA"/>
</dbReference>
<evidence type="ECO:0000256" key="3">
    <source>
        <dbReference type="ARBA" id="ARBA00022729"/>
    </source>
</evidence>
<evidence type="ECO:0000313" key="8">
    <source>
        <dbReference type="Proteomes" id="UP000184287"/>
    </source>
</evidence>
<dbReference type="InterPro" id="IPR003284">
    <property type="entry name" value="Sal_SpvB"/>
</dbReference>
<dbReference type="PANTHER" id="PTHR32305">
    <property type="match status" value="1"/>
</dbReference>
<organism evidence="7 8">
    <name type="scientific">Pedobacter caeni</name>
    <dbReference type="NCBI Taxonomy" id="288992"/>
    <lineage>
        <taxon>Bacteria</taxon>
        <taxon>Pseudomonadati</taxon>
        <taxon>Bacteroidota</taxon>
        <taxon>Sphingobacteriia</taxon>
        <taxon>Sphingobacteriales</taxon>
        <taxon>Sphingobacteriaceae</taxon>
        <taxon>Pedobacter</taxon>
    </lineage>
</organism>
<proteinExistence type="predicted"/>
<comment type="subcellular location">
    <subcellularLocation>
        <location evidence="1">Secreted</location>
    </subcellularLocation>
</comment>
<dbReference type="GO" id="GO:0005576">
    <property type="term" value="C:extracellular region"/>
    <property type="evidence" value="ECO:0007669"/>
    <property type="project" value="UniProtKB-SubCell"/>
</dbReference>
<evidence type="ECO:0000256" key="1">
    <source>
        <dbReference type="ARBA" id="ARBA00004613"/>
    </source>
</evidence>
<dbReference type="PANTHER" id="PTHR32305:SF17">
    <property type="entry name" value="TRNA NUCLEASE WAPA"/>
    <property type="match status" value="1"/>
</dbReference>
<accession>A0A1M5JYI7</accession>
<dbReference type="InterPro" id="IPR006530">
    <property type="entry name" value="YD"/>
</dbReference>
<dbReference type="NCBIfam" id="TIGR03696">
    <property type="entry name" value="Rhs_assc_core"/>
    <property type="match status" value="1"/>
</dbReference>
<feature type="transmembrane region" description="Helical" evidence="5">
    <location>
        <begin position="1903"/>
        <end position="1923"/>
    </location>
</feature>
<protein>
    <submittedName>
        <fullName evidence="7">RHS repeat-associated core domain-containing protein</fullName>
    </submittedName>
</protein>
<keyword evidence="5" id="KW-0812">Transmembrane</keyword>
<evidence type="ECO:0000259" key="6">
    <source>
        <dbReference type="Pfam" id="PF15528"/>
    </source>
</evidence>
<dbReference type="RefSeq" id="WP_073235448.1">
    <property type="nucleotide sequence ID" value="NZ_FQUQ01000005.1"/>
</dbReference>
<feature type="transmembrane region" description="Helical" evidence="5">
    <location>
        <begin position="1842"/>
        <end position="1865"/>
    </location>
</feature>
<dbReference type="InterPro" id="IPR022385">
    <property type="entry name" value="Rhs_assc_core"/>
</dbReference>
<keyword evidence="8" id="KW-1185">Reference proteome</keyword>
<keyword evidence="4" id="KW-0843">Virulence</keyword>
<evidence type="ECO:0000256" key="4">
    <source>
        <dbReference type="ARBA" id="ARBA00023026"/>
    </source>
</evidence>
<dbReference type="STRING" id="288992.SAMN04488522_105550"/>
<dbReference type="SUPFAM" id="SSF69318">
    <property type="entry name" value="Integrin alpha N-terminal domain"/>
    <property type="match status" value="1"/>
</dbReference>
<keyword evidence="5" id="KW-1133">Transmembrane helix</keyword>
<dbReference type="Gene3D" id="2.40.128.340">
    <property type="match status" value="1"/>
</dbReference>
<feature type="transmembrane region" description="Helical" evidence="5">
    <location>
        <begin position="1877"/>
        <end position="1897"/>
    </location>
</feature>
<keyword evidence="3" id="KW-0732">Signal</keyword>
<dbReference type="OrthoDB" id="6225685at2"/>
<feature type="domain" description="Bacterial toxin 23" evidence="6">
    <location>
        <begin position="1944"/>
        <end position="2148"/>
    </location>
</feature>
<sequence>MKYPLVMTLLLFVFSIRISVATQIDTLQKRKADTLQLSKGIVVVKGAVPRHSSELLAVGSKASDALTGSLPTPAAAVVATAAASMDVGRTNSSLDVSATGAALFSVPLTLPPGLGNSVPQLSLSYSSQSGNGIAGFGWNISGLSSITRISATQFHDDRVGAVNFNSDDRFALDGQRLLLKSGVYGANGTEYQTESYSNVKVISKGVSPYGANYGPEYFEVWFPDGSKAFYGLNANSRTPADYAISYSENPLGARITYSYLQSYNGLSISQISYGGLGAAASINQVNFSYGVANRPEQVYMAGTALYKNSILNKISVVANGVNFRNYKLTYSAMGTLNYQRLASVQEFDGTESKSFMPINFSYNATSDVIAVSRISDLSVSGIASNNSQLVTSDFTGNGSMDFLLYPTSKNKFWAFYDLAAGSPDMQLGYEVNTGSFLNIFPTTWLSAEHKILAGQGMIVVKGSDYTNFKFEVLSSGSIAPVHFQYSKEWTPGLFGPQYSSVCTWQTKQHPFTFDFISGDFNGDGLTDLVGINYAWVTTSDYLNEDASPAYCVPIQSDLGSSAYFINMDRRVTSNYVASLGALSTSYAVGQKLFTGDFNGDGKTDILHVKNGEMHLYSMNSNNALELLWQTTDSRISQTQLSLLGDYNGDGKVDIMFSTGNNNLFATFMSTGKSFVKHEQYQPFSNSSGSWNGTEMNQYYLITNDVDGDGKTDVISSLTTTRNNTNFGTANVSVYHNSGVTSAYQPTFSSGSSTAAYTNLKHYPIPIFLNPDKLNPRLEFGFMSDNAISLFRFQKDFRIEAQLSGIAHDGINHSIQYKGLMPDAGMVDIPLYQSGYNQVYPYIDLHNAPAMSVVNKLSRNFGEEQLIQVFGYAKAVSHAGGLGFLGFGEFTRSNWHVNNGDINRVFNISIHNPQLRGAMVRNFTAKSSYINPAVKDMALSNPPPVSGIADGASINDYMSRNDQAYSTQILASKVFVNIPVASASKDMLKNSYETQTMSYDAYYNNIRTINKFAAAGTKTVDITYENSPGTGYHIGRLLTSKSTLSNGSDTFTSQEDYTYTGYLPTQIIKRGNNTPALTENLIYDAFGNITKKTIIAPDGAQRQISMKYDPSGRFKIQDTDNDGVSVDFQYNYATGDLLEVKNPYSLTEKYSHDSWGRRLTTTNYLNKNRTVTYNQGAGMTMIMEDDAEGQSTITIFNSLGQKIERLKTTVLGEHVGQAWKFDVYGRQVAESQFEQPGNYTQWSYTAFDEYGRPNKLTSYTGKITNISYSGQNTTVNDGVKSVTTTLDALGQTVVLQDPGGTINYSYFANGALKNVNYGGVVQSIEQDGWGRKTRLTDPSAGVYEYQYDGFGQLKKEISPKGSTAYTFDSSGKLTEKKIIGDNTNLRYVYSYDVTNRLLTSMSLTNSDGNNTSYTYNYDSYKRLSSTVEDNLHASFVKGYTYDDFGRINTERYEAKNKSNNITVQKTIELAYQNGELFQTTLQGTGQVLWKVNALDEKGRLSAVLQGTALKTNFQYDPNGFPQQRRLEQVAGSTTLMNLGYSFDGQRGNLNTRSNSAFNWNESFTYDNLNRLTGFNDNNGNNNQTYDNRGRITVNSQLGTYSYDGNGYKQTELALNTTADTYYQNHALQQVSYNVFKGPVEIVEQGHERISFQYNGGLSRSHMYYGSDEADKLLRRYRRHYAEDGSVEITNDLQTGNTSFVFYLGGDPYNAPAIWKEVISSGQTSKNLYYLHRDHLGSIVMITNDLGAVVEKRQFDAWGNIMKLTDGAGNNLAAFGIIDRGFTGHEHLLGVGLIHMNGRLYDPKLHRFLSPDSYIQDPFNTQNFNRFGYVMNNPLMYTDTSGEIIWLAVAAGAIIGAITGGVSYVASAIRTGNWSWGQFGMSMLTGAVMGGITGGANPWAAFSSIAHLGSTLSTAFIGGFIPSVGMKIGNFSFSLSPSMAFGKTFAIGANVSVGYEAGKWNISAGLGIMSYGNYQEFGKGGTEFRTSFMGGYDNGENGFSLGTNIWRGTGAMNDFSQRTGLIGLHFGNFRAMYENDGGIGIKHLHLGDKGDSYRTAALNITAGDYTFGFNLFTGNRSYDNQLIEDKDIKVDGKFPIVNTRDEYGAKYKRGYVNETGTKYRLGALTVGYKNYRFGTDSEHVRHAIQDIAIHGLIGDAGFQNMSWDWKGYSQFKTPNKFSSW</sequence>
<reference evidence="8" key="1">
    <citation type="submission" date="2016-11" db="EMBL/GenBank/DDBJ databases">
        <authorList>
            <person name="Varghese N."/>
            <person name="Submissions S."/>
        </authorList>
    </citation>
    <scope>NUCLEOTIDE SEQUENCE [LARGE SCALE GENOMIC DNA]</scope>
    <source>
        <strain evidence="8">DSM 16990</strain>
    </source>
</reference>
<evidence type="ECO:0000313" key="7">
    <source>
        <dbReference type="EMBL" id="SHG45380.1"/>
    </source>
</evidence>
<dbReference type="Pfam" id="PF15528">
    <property type="entry name" value="Ntox23"/>
    <property type="match status" value="1"/>
</dbReference>
<dbReference type="InterPro" id="IPR028994">
    <property type="entry name" value="Integrin_alpha_N"/>
</dbReference>
<dbReference type="Gene3D" id="2.180.10.10">
    <property type="entry name" value="RHS repeat-associated core"/>
    <property type="match status" value="2"/>
</dbReference>